<keyword evidence="4" id="KW-1185">Reference proteome</keyword>
<dbReference type="Gene3D" id="3.40.1620.10">
    <property type="entry name" value="YefM-like domain"/>
    <property type="match status" value="1"/>
</dbReference>
<name>A0ABS0BZE3_9NOCA</name>
<evidence type="ECO:0000256" key="1">
    <source>
        <dbReference type="ARBA" id="ARBA00009981"/>
    </source>
</evidence>
<dbReference type="GeneID" id="86963680"/>
<dbReference type="EMBL" id="JADLRE010000001">
    <property type="protein sequence ID" value="MBF6223523.1"/>
    <property type="molecule type" value="Genomic_DNA"/>
</dbReference>
<gene>
    <name evidence="3" type="ORF">IU470_00060</name>
</gene>
<reference evidence="3 4" key="1">
    <citation type="submission" date="2020-10" db="EMBL/GenBank/DDBJ databases">
        <title>Identification of Nocardia species via Next-generation sequencing and recognition of intraspecies genetic diversity.</title>
        <authorList>
            <person name="Li P."/>
            <person name="Li P."/>
            <person name="Lu B."/>
        </authorList>
    </citation>
    <scope>NUCLEOTIDE SEQUENCE [LARGE SCALE GENOMIC DNA]</scope>
    <source>
        <strain evidence="3 4">N-11</strain>
    </source>
</reference>
<dbReference type="SUPFAM" id="SSF143120">
    <property type="entry name" value="YefM-like"/>
    <property type="match status" value="1"/>
</dbReference>
<comment type="similarity">
    <text evidence="1 2">Belongs to the phD/YefM antitoxin family.</text>
</comment>
<accession>A0ABS0BZE3</accession>
<proteinExistence type="inferred from homology"/>
<dbReference type="NCBIfam" id="TIGR01552">
    <property type="entry name" value="phd_fam"/>
    <property type="match status" value="1"/>
</dbReference>
<protein>
    <recommendedName>
        <fullName evidence="2">Antitoxin</fullName>
    </recommendedName>
</protein>
<evidence type="ECO:0000256" key="2">
    <source>
        <dbReference type="RuleBase" id="RU362080"/>
    </source>
</evidence>
<evidence type="ECO:0000313" key="3">
    <source>
        <dbReference type="EMBL" id="MBF6223523.1"/>
    </source>
</evidence>
<comment type="function">
    <text evidence="2">Antitoxin component of a type II toxin-antitoxin (TA) system.</text>
</comment>
<dbReference type="InterPro" id="IPR006442">
    <property type="entry name" value="Antitoxin_Phd/YefM"/>
</dbReference>
<dbReference type="Pfam" id="PF02604">
    <property type="entry name" value="PhdYeFM_antitox"/>
    <property type="match status" value="1"/>
</dbReference>
<dbReference type="InterPro" id="IPR036165">
    <property type="entry name" value="YefM-like_sf"/>
</dbReference>
<sequence>MSEISIRELRANLAAHVREAESGEQVIILRDGAPAAALVPLSMVEAFDAAEDELLAREAEVRLAADERTFTMAEVLADLFEDDTK</sequence>
<evidence type="ECO:0000313" key="4">
    <source>
        <dbReference type="Proteomes" id="UP000807309"/>
    </source>
</evidence>
<organism evidence="3 4">
    <name type="scientific">Nocardia abscessus</name>
    <dbReference type="NCBI Taxonomy" id="120957"/>
    <lineage>
        <taxon>Bacteria</taxon>
        <taxon>Bacillati</taxon>
        <taxon>Actinomycetota</taxon>
        <taxon>Actinomycetes</taxon>
        <taxon>Mycobacteriales</taxon>
        <taxon>Nocardiaceae</taxon>
        <taxon>Nocardia</taxon>
    </lineage>
</organism>
<dbReference type="Proteomes" id="UP000807309">
    <property type="component" value="Unassembled WGS sequence"/>
</dbReference>
<comment type="caution">
    <text evidence="3">The sequence shown here is derived from an EMBL/GenBank/DDBJ whole genome shotgun (WGS) entry which is preliminary data.</text>
</comment>
<dbReference type="RefSeq" id="WP_043700309.1">
    <property type="nucleotide sequence ID" value="NZ_JADLRE010000001.1"/>
</dbReference>